<dbReference type="InterPro" id="IPR039448">
    <property type="entry name" value="Beta_helix"/>
</dbReference>
<evidence type="ECO:0000256" key="2">
    <source>
        <dbReference type="SAM" id="MobiDB-lite"/>
    </source>
</evidence>
<dbReference type="Gene3D" id="2.160.20.10">
    <property type="entry name" value="Single-stranded right-handed beta-helix, Pectin lyase-like"/>
    <property type="match status" value="1"/>
</dbReference>
<accession>A0AB34JR40</accession>
<comment type="caution">
    <text evidence="4">The sequence shown here is derived from an EMBL/GenBank/DDBJ whole genome shotgun (WGS) entry which is preliminary data.</text>
</comment>
<keyword evidence="5" id="KW-1185">Reference proteome</keyword>
<feature type="compositionally biased region" description="Polar residues" evidence="2">
    <location>
        <begin position="512"/>
        <end position="521"/>
    </location>
</feature>
<organism evidence="4 5">
    <name type="scientific">Prymnesium parvum</name>
    <name type="common">Toxic golden alga</name>
    <dbReference type="NCBI Taxonomy" id="97485"/>
    <lineage>
        <taxon>Eukaryota</taxon>
        <taxon>Haptista</taxon>
        <taxon>Haptophyta</taxon>
        <taxon>Prymnesiophyceae</taxon>
        <taxon>Prymnesiales</taxon>
        <taxon>Prymnesiaceae</taxon>
        <taxon>Prymnesium</taxon>
    </lineage>
</organism>
<dbReference type="Pfam" id="PF13229">
    <property type="entry name" value="Beta_helix"/>
    <property type="match status" value="1"/>
</dbReference>
<dbReference type="EMBL" id="JBGBPQ010000005">
    <property type="protein sequence ID" value="KAL1524504.1"/>
    <property type="molecule type" value="Genomic_DNA"/>
</dbReference>
<gene>
    <name evidence="4" type="ORF">AB1Y20_019398</name>
</gene>
<evidence type="ECO:0000256" key="1">
    <source>
        <dbReference type="ARBA" id="ARBA00022737"/>
    </source>
</evidence>
<dbReference type="InterPro" id="IPR001810">
    <property type="entry name" value="F-box_dom"/>
</dbReference>
<dbReference type="InterPro" id="IPR011050">
    <property type="entry name" value="Pectin_lyase_fold/virulence"/>
</dbReference>
<dbReference type="PANTHER" id="PTHR22990:SF15">
    <property type="entry name" value="F-BOX ONLY PROTEIN 10"/>
    <property type="match status" value="1"/>
</dbReference>
<dbReference type="Proteomes" id="UP001515480">
    <property type="component" value="Unassembled WGS sequence"/>
</dbReference>
<proteinExistence type="predicted"/>
<dbReference type="SMART" id="SM00710">
    <property type="entry name" value="PbH1"/>
    <property type="match status" value="5"/>
</dbReference>
<evidence type="ECO:0000313" key="4">
    <source>
        <dbReference type="EMBL" id="KAL1524504.1"/>
    </source>
</evidence>
<reference evidence="4 5" key="1">
    <citation type="journal article" date="2024" name="Science">
        <title>Giant polyketide synthase enzymes in the biosynthesis of giant marine polyether toxins.</title>
        <authorList>
            <person name="Fallon T.R."/>
            <person name="Shende V.V."/>
            <person name="Wierzbicki I.H."/>
            <person name="Pendleton A.L."/>
            <person name="Watervoot N.F."/>
            <person name="Auber R.P."/>
            <person name="Gonzalez D.J."/>
            <person name="Wisecaver J.H."/>
            <person name="Moore B.S."/>
        </authorList>
    </citation>
    <scope>NUCLEOTIDE SEQUENCE [LARGE SCALE GENOMIC DNA]</scope>
    <source>
        <strain evidence="4 5">12B1</strain>
    </source>
</reference>
<feature type="region of interest" description="Disordered" evidence="2">
    <location>
        <begin position="507"/>
        <end position="541"/>
    </location>
</feature>
<keyword evidence="1" id="KW-0677">Repeat</keyword>
<dbReference type="PANTHER" id="PTHR22990">
    <property type="entry name" value="F-BOX ONLY PROTEIN"/>
    <property type="match status" value="1"/>
</dbReference>
<name>A0AB34JR40_PRYPA</name>
<dbReference type="InterPro" id="IPR006626">
    <property type="entry name" value="PbH1"/>
</dbReference>
<dbReference type="InterPro" id="IPR012334">
    <property type="entry name" value="Pectin_lyas_fold"/>
</dbReference>
<dbReference type="InterPro" id="IPR036047">
    <property type="entry name" value="F-box-like_dom_sf"/>
</dbReference>
<evidence type="ECO:0000313" key="5">
    <source>
        <dbReference type="Proteomes" id="UP001515480"/>
    </source>
</evidence>
<feature type="domain" description="F-box" evidence="3">
    <location>
        <begin position="104"/>
        <end position="145"/>
    </location>
</feature>
<sequence length="541" mass="57524">MQEDLYYDAHRPPLLQHQEATDAFRGSSPPVFRSYNTDHEIYDPSYADEAYEEAPLYRSISTYLRDSFEDRLTFVEGYGQGYGMCAVECCAESFPPQLEFQFELPHELFEYVLSALPSYPDLFNAMSVNRHWHEAASATYARRTIKVAAGEDTVIEAIASATPGDTILLQEGVHWLSTELILDKPLRLGSTATGNAAIIASRHPSLLRTRATVQLNGLTFCRMGDAEGYPNAVIVAESGALSIEHCRITCGGTSATTIEEALEAFGGAPLPGESWESPPPPACIPLADEVAGLTRQGPQSGVWVGACAVVTLRYNTIACCSGPGVKIYRGRLAAESNTIAFSRSGANVVSNSGRVRLTDNAIHGARGDGVSSWNNSHIALERNTIHSNLGTGITINTGGGSVAILENSFFGNTHTAVQFATSNVKHVTIGSGDKANDWSGNEAGGLQGLHPRAMADNFTDVGLPQVPTSTPTSSAATDSSKYPARAVSRAVGCPGAVHQVVDGAVEDAPMESDSSSASQRTLGRMSLVSHGSGRSAMSMEM</sequence>
<dbReference type="SMART" id="SM00256">
    <property type="entry name" value="FBOX"/>
    <property type="match status" value="1"/>
</dbReference>
<evidence type="ECO:0000259" key="3">
    <source>
        <dbReference type="SMART" id="SM00256"/>
    </source>
</evidence>
<dbReference type="Pfam" id="PF12937">
    <property type="entry name" value="F-box-like"/>
    <property type="match status" value="1"/>
</dbReference>
<dbReference type="AlphaFoldDB" id="A0AB34JR40"/>
<dbReference type="SUPFAM" id="SSF81383">
    <property type="entry name" value="F-box domain"/>
    <property type="match status" value="1"/>
</dbReference>
<dbReference type="SUPFAM" id="SSF51126">
    <property type="entry name" value="Pectin lyase-like"/>
    <property type="match status" value="1"/>
</dbReference>
<dbReference type="InterPro" id="IPR051550">
    <property type="entry name" value="SCF-Subunits/Alg-Epimerases"/>
</dbReference>
<protein>
    <recommendedName>
        <fullName evidence="3">F-box domain-containing protein</fullName>
    </recommendedName>
</protein>